<feature type="binding site" evidence="8">
    <location>
        <position position="345"/>
    </location>
    <ligand>
        <name>Mn(2+)</name>
        <dbReference type="ChEBI" id="CHEBI:29035"/>
        <label>1</label>
    </ligand>
</feature>
<gene>
    <name evidence="8" type="primary">pepA</name>
    <name evidence="9" type="ORF">C3928_14000</name>
</gene>
<feature type="binding site" evidence="8">
    <location>
        <position position="263"/>
    </location>
    <ligand>
        <name>Mn(2+)</name>
        <dbReference type="ChEBI" id="CHEBI:29035"/>
        <label>2</label>
    </ligand>
</feature>
<dbReference type="PRINTS" id="PR00481">
    <property type="entry name" value="LAMNOPPTDASE"/>
</dbReference>
<comment type="similarity">
    <text evidence="3 8">Belongs to the peptidase M17 family.</text>
</comment>
<dbReference type="HAMAP" id="MF_00181">
    <property type="entry name" value="Cytosol_peptidase_M17"/>
    <property type="match status" value="1"/>
</dbReference>
<proteinExistence type="inferred from homology"/>
<evidence type="ECO:0000256" key="6">
    <source>
        <dbReference type="ARBA" id="ARBA00022801"/>
    </source>
</evidence>
<dbReference type="EC" id="3.4.11.1" evidence="8"/>
<feature type="binding site" evidence="8">
    <location>
        <position position="347"/>
    </location>
    <ligand>
        <name>Mn(2+)</name>
        <dbReference type="ChEBI" id="CHEBI:29035"/>
        <label>2</label>
    </ligand>
</feature>
<accession>A0A2S6EV71</accession>
<feature type="binding site" evidence="8">
    <location>
        <position position="268"/>
    </location>
    <ligand>
        <name>Mn(2+)</name>
        <dbReference type="ChEBI" id="CHEBI:29035"/>
        <label>1</label>
    </ligand>
</feature>
<keyword evidence="7 8" id="KW-0464">Manganese</keyword>
<feature type="binding site" evidence="8">
    <location>
        <position position="286"/>
    </location>
    <ligand>
        <name>Mn(2+)</name>
        <dbReference type="ChEBI" id="CHEBI:29035"/>
        <label>2</label>
    </ligand>
</feature>
<dbReference type="CDD" id="cd00433">
    <property type="entry name" value="Peptidase_M17"/>
    <property type="match status" value="1"/>
</dbReference>
<dbReference type="EMBL" id="PQWY01000019">
    <property type="protein sequence ID" value="PPK29087.1"/>
    <property type="molecule type" value="Genomic_DNA"/>
</dbReference>
<dbReference type="EC" id="3.4.11.10" evidence="8"/>
<dbReference type="PANTHER" id="PTHR11963">
    <property type="entry name" value="LEUCINE AMINOPEPTIDASE-RELATED"/>
    <property type="match status" value="1"/>
</dbReference>
<keyword evidence="5 8" id="KW-0645">Protease</keyword>
<feature type="active site" evidence="8">
    <location>
        <position position="349"/>
    </location>
</feature>
<evidence type="ECO:0000256" key="2">
    <source>
        <dbReference type="ARBA" id="ARBA00000967"/>
    </source>
</evidence>
<dbReference type="SUPFAM" id="SSF53187">
    <property type="entry name" value="Zn-dependent exopeptidases"/>
    <property type="match status" value="1"/>
</dbReference>
<dbReference type="OrthoDB" id="9809354at2"/>
<evidence type="ECO:0000313" key="9">
    <source>
        <dbReference type="EMBL" id="PPK29087.1"/>
    </source>
</evidence>
<feature type="binding site" evidence="8">
    <location>
        <position position="268"/>
    </location>
    <ligand>
        <name>Mn(2+)</name>
        <dbReference type="ChEBI" id="CHEBI:29035"/>
        <label>2</label>
    </ligand>
</feature>
<keyword evidence="8" id="KW-0963">Cytoplasm</keyword>
<dbReference type="PROSITE" id="PS00631">
    <property type="entry name" value="CYTOSOL_AP"/>
    <property type="match status" value="1"/>
</dbReference>
<dbReference type="GO" id="GO:0030145">
    <property type="term" value="F:manganese ion binding"/>
    <property type="evidence" value="ECO:0007669"/>
    <property type="project" value="UniProtKB-UniRule"/>
</dbReference>
<keyword evidence="4 8" id="KW-0031">Aminopeptidase</keyword>
<dbReference type="Gene3D" id="3.40.630.10">
    <property type="entry name" value="Zn peptidases"/>
    <property type="match status" value="1"/>
</dbReference>
<comment type="function">
    <text evidence="8">Presumably involved in the processing and regular turnover of intracellular proteins. Catalyzes the removal of unsubstituted N-terminal amino acids from various peptides.</text>
</comment>
<dbReference type="SUPFAM" id="SSF52949">
    <property type="entry name" value="Macro domain-like"/>
    <property type="match status" value="1"/>
</dbReference>
<dbReference type="Proteomes" id="UP000239239">
    <property type="component" value="Unassembled WGS sequence"/>
</dbReference>
<evidence type="ECO:0000256" key="1">
    <source>
        <dbReference type="ARBA" id="ARBA00000135"/>
    </source>
</evidence>
<evidence type="ECO:0000256" key="8">
    <source>
        <dbReference type="HAMAP-Rule" id="MF_00181"/>
    </source>
</evidence>
<dbReference type="GO" id="GO:0006508">
    <property type="term" value="P:proteolysis"/>
    <property type="evidence" value="ECO:0007669"/>
    <property type="project" value="UniProtKB-KW"/>
</dbReference>
<dbReference type="GO" id="GO:0070006">
    <property type="term" value="F:metalloaminopeptidase activity"/>
    <property type="evidence" value="ECO:0007669"/>
    <property type="project" value="InterPro"/>
</dbReference>
<comment type="cofactor">
    <cofactor evidence="8">
        <name>Mn(2+)</name>
        <dbReference type="ChEBI" id="CHEBI:29035"/>
    </cofactor>
    <text evidence="8">Binds 2 manganese ions per subunit.</text>
</comment>
<comment type="catalytic activity">
    <reaction evidence="2 8">
        <text>Release of an N-terminal amino acid, preferentially leucine, but not glutamic or aspartic acids.</text>
        <dbReference type="EC" id="3.4.11.10"/>
    </reaction>
</comment>
<evidence type="ECO:0000256" key="3">
    <source>
        <dbReference type="ARBA" id="ARBA00009528"/>
    </source>
</evidence>
<organism evidence="9 10">
    <name type="scientific">Legionella pneumophila</name>
    <dbReference type="NCBI Taxonomy" id="446"/>
    <lineage>
        <taxon>Bacteria</taxon>
        <taxon>Pseudomonadati</taxon>
        <taxon>Pseudomonadota</taxon>
        <taxon>Gammaproteobacteria</taxon>
        <taxon>Legionellales</taxon>
        <taxon>Legionellaceae</taxon>
        <taxon>Legionella</taxon>
    </lineage>
</organism>
<protein>
    <recommendedName>
        <fullName evidence="8">Probable cytosol aminopeptidase</fullName>
        <ecNumber evidence="8">3.4.11.1</ecNumber>
    </recommendedName>
    <alternativeName>
        <fullName evidence="8">Leucine aminopeptidase</fullName>
        <shortName evidence="8">LAP</shortName>
        <ecNumber evidence="8">3.4.11.10</ecNumber>
    </alternativeName>
    <alternativeName>
        <fullName evidence="8">Leucyl aminopeptidase</fullName>
    </alternativeName>
</protein>
<dbReference type="NCBIfam" id="NF002074">
    <property type="entry name" value="PRK00913.1-4"/>
    <property type="match status" value="1"/>
</dbReference>
<dbReference type="AlphaFoldDB" id="A0A2S6EV71"/>
<name>A0A2S6EV71_LEGPN</name>
<dbReference type="InterPro" id="IPR043472">
    <property type="entry name" value="Macro_dom-like"/>
</dbReference>
<dbReference type="Pfam" id="PF00883">
    <property type="entry name" value="Peptidase_M17"/>
    <property type="match status" value="1"/>
</dbReference>
<evidence type="ECO:0000313" key="10">
    <source>
        <dbReference type="Proteomes" id="UP000239239"/>
    </source>
</evidence>
<dbReference type="Pfam" id="PF02789">
    <property type="entry name" value="Peptidase_M17_N"/>
    <property type="match status" value="1"/>
</dbReference>
<evidence type="ECO:0000256" key="5">
    <source>
        <dbReference type="ARBA" id="ARBA00022670"/>
    </source>
</evidence>
<dbReference type="InterPro" id="IPR011356">
    <property type="entry name" value="Leucine_aapep/pepB"/>
</dbReference>
<comment type="caution">
    <text evidence="9">The sequence shown here is derived from an EMBL/GenBank/DDBJ whole genome shotgun (WGS) entry which is preliminary data.</text>
</comment>
<dbReference type="Gene3D" id="3.40.220.10">
    <property type="entry name" value="Leucine Aminopeptidase, subunit E, domain 1"/>
    <property type="match status" value="1"/>
</dbReference>
<dbReference type="PANTHER" id="PTHR11963:SF23">
    <property type="entry name" value="CYTOSOL AMINOPEPTIDASE"/>
    <property type="match status" value="1"/>
</dbReference>
<feature type="binding site" evidence="8">
    <location>
        <position position="347"/>
    </location>
    <ligand>
        <name>Mn(2+)</name>
        <dbReference type="ChEBI" id="CHEBI:29035"/>
        <label>1</label>
    </ligand>
</feature>
<dbReference type="GO" id="GO:0005737">
    <property type="term" value="C:cytoplasm"/>
    <property type="evidence" value="ECO:0007669"/>
    <property type="project" value="UniProtKB-SubCell"/>
</dbReference>
<evidence type="ECO:0000256" key="4">
    <source>
        <dbReference type="ARBA" id="ARBA00022438"/>
    </source>
</evidence>
<keyword evidence="6 8" id="KW-0378">Hydrolase</keyword>
<comment type="catalytic activity">
    <reaction evidence="1 8">
        <text>Release of an N-terminal amino acid, Xaa-|-Yaa-, in which Xaa is preferably Leu, but may be other amino acids including Pro although not Arg or Lys, and Yaa may be Pro. Amino acid amides and methyl esters are also readily hydrolyzed, but rates on arylamides are exceedingly low.</text>
        <dbReference type="EC" id="3.4.11.1"/>
    </reaction>
</comment>
<reference evidence="9 10" key="1">
    <citation type="submission" date="2018-02" db="EMBL/GenBank/DDBJ databases">
        <title>Draft genome sequences of four Legionella pneumophila clinical strains isolated in Ontario.</title>
        <authorList>
            <person name="Fortuna A."/>
            <person name="Ramnarine R."/>
            <person name="Li A."/>
            <person name="Frantz C."/>
            <person name="Mallo G."/>
        </authorList>
    </citation>
    <scope>NUCLEOTIDE SEQUENCE [LARGE SCALE GENOMIC DNA]</scope>
    <source>
        <strain evidence="9 10">LG61</strain>
    </source>
</reference>
<keyword evidence="8" id="KW-0479">Metal-binding</keyword>
<dbReference type="InterPro" id="IPR000819">
    <property type="entry name" value="Peptidase_M17_C"/>
</dbReference>
<feature type="active site" evidence="8">
    <location>
        <position position="275"/>
    </location>
</feature>
<sequence>MSFSSGAGKNIMNYGLTHTPSLTMSECLVLGVFSDLALPDFATAIDNEQQGVIKKLCQRIPEPGNTVWQTDVEGHSLLIIQCGKKEEFSANSLQKRVGEITEALIKQRFSSATVCLPRLNQESAEWQLEQMIVQIDNLRYQLLDFKTKHAKSHKLESVIFHLPGATEKSLEMAKAIVSGVEFCRDLANMPANICTPTYLGEQAISLSKQFDQISCHVMGPKEIKEMGMGALLAVAQGSDQPPRLIDIHYQGDKNSAPIILVGKGITFDSGGLSIKPANAMDEMKYDMSGAASVLGVIKACALLKLPINLIGIIASAENLISGSAVKSGDIVTTMSGQTVEIINTDAEGRLVLADALTYAERYHPDFVIDIATLTGAIIVALGNVATGYMTKDEQLAKSIELAANESQDKVWRMPLDEAYQDALDSPLADMINAGFDRSAGSITAACFLSRFTEKYRWAHLDIAGTAWISGKKRNATGRPVPLLTQLLRHVANSR</sequence>
<comment type="subcellular location">
    <subcellularLocation>
        <location evidence="8">Cytoplasm</location>
    </subcellularLocation>
</comment>
<dbReference type="InterPro" id="IPR008283">
    <property type="entry name" value="Peptidase_M17_N"/>
</dbReference>
<evidence type="ECO:0000256" key="7">
    <source>
        <dbReference type="ARBA" id="ARBA00023211"/>
    </source>
</evidence>
<dbReference type="InterPro" id="IPR023042">
    <property type="entry name" value="Peptidase_M17_leu_NH2_pept"/>
</dbReference>